<name>A0ABN7AXD9_9HEMI</name>
<dbReference type="PANTHER" id="PTHR11008:SF32">
    <property type="entry name" value="CIRCADIAN CLOCK-CONTROLLED PROTEIN DAYWAKE-RELATED"/>
    <property type="match status" value="1"/>
</dbReference>
<evidence type="ECO:0008006" key="3">
    <source>
        <dbReference type="Google" id="ProtNLM"/>
    </source>
</evidence>
<reference evidence="1 2" key="1">
    <citation type="submission" date="2023-09" db="EMBL/GenBank/DDBJ databases">
        <title>Nesidiocoris tenuis whole genome shotgun sequence.</title>
        <authorList>
            <person name="Shibata T."/>
            <person name="Shimoda M."/>
            <person name="Kobayashi T."/>
            <person name="Uehara T."/>
        </authorList>
    </citation>
    <scope>NUCLEOTIDE SEQUENCE [LARGE SCALE GENOMIC DNA]</scope>
    <source>
        <strain evidence="1 2">Japan</strain>
    </source>
</reference>
<sequence length="287" mass="32320">MKGSPFIMSRLNLLAPKAQTHQLILAVLVFTVALSAVESASKKSSNPSVLPLPSYVPRACSRNDPNISECVKRVGIVALKNVVKGDPKYRIPKLDPILINELKVQQGTKQVGLSLICRQCHIYGIKDVDFNQVEIDWKKRVSTWGFHAEKIFVKGKYNVSGQVLLLPIYGNGDAEFNFNGVDFKYIYHWNEYKIANWTYVNVTEAQFPLEIKKLTMKLDNLFNGNKVLGENMNRFLNENWAEILKDIKPALSGALASLTTSVLENVARLVPFDLLFPKKYDPKAPLP</sequence>
<dbReference type="PANTHER" id="PTHR11008">
    <property type="entry name" value="PROTEIN TAKEOUT-LIKE PROTEIN"/>
    <property type="match status" value="1"/>
</dbReference>
<evidence type="ECO:0000313" key="1">
    <source>
        <dbReference type="EMBL" id="BES95610.1"/>
    </source>
</evidence>
<gene>
    <name evidence="1" type="ORF">NTJ_08419</name>
</gene>
<organism evidence="1 2">
    <name type="scientific">Nesidiocoris tenuis</name>
    <dbReference type="NCBI Taxonomy" id="355587"/>
    <lineage>
        <taxon>Eukaryota</taxon>
        <taxon>Metazoa</taxon>
        <taxon>Ecdysozoa</taxon>
        <taxon>Arthropoda</taxon>
        <taxon>Hexapoda</taxon>
        <taxon>Insecta</taxon>
        <taxon>Pterygota</taxon>
        <taxon>Neoptera</taxon>
        <taxon>Paraneoptera</taxon>
        <taxon>Hemiptera</taxon>
        <taxon>Heteroptera</taxon>
        <taxon>Panheteroptera</taxon>
        <taxon>Cimicomorpha</taxon>
        <taxon>Miridae</taxon>
        <taxon>Dicyphina</taxon>
        <taxon>Nesidiocoris</taxon>
    </lineage>
</organism>
<dbReference type="InterPro" id="IPR038606">
    <property type="entry name" value="To_sf"/>
</dbReference>
<dbReference type="InterPro" id="IPR010562">
    <property type="entry name" value="Haemolymph_juvenile_hormone-bd"/>
</dbReference>
<dbReference type="SMART" id="SM00700">
    <property type="entry name" value="JHBP"/>
    <property type="match status" value="1"/>
</dbReference>
<proteinExistence type="predicted"/>
<dbReference type="Gene3D" id="3.15.10.30">
    <property type="entry name" value="Haemolymph juvenile hormone binding protein"/>
    <property type="match status" value="1"/>
</dbReference>
<dbReference type="EMBL" id="AP028914">
    <property type="protein sequence ID" value="BES95610.1"/>
    <property type="molecule type" value="Genomic_DNA"/>
</dbReference>
<protein>
    <recommendedName>
        <fullName evidence="3">Haemolymph juvenile hormone binding protein</fullName>
    </recommendedName>
</protein>
<dbReference type="Pfam" id="PF06585">
    <property type="entry name" value="JHBP"/>
    <property type="match status" value="1"/>
</dbReference>
<accession>A0ABN7AXD9</accession>
<evidence type="ECO:0000313" key="2">
    <source>
        <dbReference type="Proteomes" id="UP001307889"/>
    </source>
</evidence>
<dbReference type="Proteomes" id="UP001307889">
    <property type="component" value="Chromosome 6"/>
</dbReference>
<keyword evidence="2" id="KW-1185">Reference proteome</keyword>